<dbReference type="InterPro" id="IPR012910">
    <property type="entry name" value="Plug_dom"/>
</dbReference>
<dbReference type="InterPro" id="IPR023997">
    <property type="entry name" value="TonB-dep_OMP_SusC/RagA_CS"/>
</dbReference>
<comment type="caution">
    <text evidence="2">The sequence shown here is derived from an EMBL/GenBank/DDBJ whole genome shotgun (WGS) entry which is preliminary data.</text>
</comment>
<dbReference type="AlphaFoldDB" id="A0A7J5PWR6"/>
<dbReference type="NCBIfam" id="TIGR04057">
    <property type="entry name" value="SusC_RagA_signa"/>
    <property type="match status" value="1"/>
</dbReference>
<dbReference type="InterPro" id="IPR023996">
    <property type="entry name" value="TonB-dep_OMP_SusC/RagA"/>
</dbReference>
<evidence type="ECO:0000313" key="2">
    <source>
        <dbReference type="EMBL" id="KAB6147353.1"/>
    </source>
</evidence>
<dbReference type="Proteomes" id="UP000434604">
    <property type="component" value="Unassembled WGS sequence"/>
</dbReference>
<evidence type="ECO:0000259" key="1">
    <source>
        <dbReference type="Pfam" id="PF07715"/>
    </source>
</evidence>
<evidence type="ECO:0000313" key="3">
    <source>
        <dbReference type="Proteomes" id="UP000434604"/>
    </source>
</evidence>
<sequence>MKHINRNKSYLLVTVVLIAQTVLTTLSAQIKGDSLVNVAFSKAESRDLQGGIASYNVQDLLEKNYFTGSLDGLQSQLAGMKGSSIWGQGGLLLVDGVPRSQYDVQPTEIESITVLKGANAVVLYGSRAAKGVILITTKRGREGALRIDVRANTGLYIPKTYPTYLNAAEYMTLYNEACLNDGKKAQYDASTIYNTAAGTNPYRYPDMSFYTDEYLKKVYNKSDVTAEIHGGSDLARYYSNISFTHSNSLMKLGEQKKDKNIDFRVRTNVDMNLTKWLKASTSAAVKIQNGYDGRGDFWGQAATLRPNWFSPYLPVDMIDPNNSALQEMVNANRHLIDGRYMLGGTSTDLTNTFADAQVAGYIKNRNRSFLFDVMAEADLSMLVKGLSFKTAFSIDYTDAYSEAYKLNYAVYQPTWSNMNGKDMIVGLTRYGVDDQSTNEFVGSSSYTQTMMFNAQFNYNRTFANYHNVQAALLGWGFQQHNSADSDHDGSDYHRLSNVNLGIQAAYNYKHRYYLDFSGAVVHSAKLPEGNRNAFSPTVTLGWRLSDENFFKENVEFMNNLKLSASYGVLNQDIDISDYYMYKGYFRTDAGWYPWNDGAAGGNAAASARGDNMNLGFIQRKEFRVGLEAALFNNAIVLDANYFHQDTEGKLSQGKNTIYPSFFASNNFNQLSYTNYENDRRQGVDLSLQLNKKIGQVEAQLGLLGTIAWSEALRRDEVYEDSYQYRTGRALDASFAYVCEGFFKDQADINSHAQQTFGDVKPGDLKYKDINGDKQIDSKDQIDLGNSGTPFYFGLNLTLRWKDFTFYLEGTGNTGGIGYKNNSYYWVKGSSKYSEVVRGRWTPETAATATYPRLTTTDNSNNFRNSTFWMYKTNRFDLTKIQLTYDLPRHLFSGKLVKGLSVYVSGSNLLTIAKEREYLEMNIGNAPQTRFVNLGFKTAF</sequence>
<name>A0A7J5PWR6_9BACE</name>
<protein>
    <submittedName>
        <fullName evidence="2">SusC/RagA family TonB-linked outer membrane protein</fullName>
    </submittedName>
</protein>
<dbReference type="SUPFAM" id="SSF56935">
    <property type="entry name" value="Porins"/>
    <property type="match status" value="1"/>
</dbReference>
<accession>A0A7J5PWR6</accession>
<dbReference type="EMBL" id="WDED01000016">
    <property type="protein sequence ID" value="KAB6147353.1"/>
    <property type="molecule type" value="Genomic_DNA"/>
</dbReference>
<proteinExistence type="predicted"/>
<feature type="domain" description="TonB-dependent receptor plug" evidence="1">
    <location>
        <begin position="78"/>
        <end position="132"/>
    </location>
</feature>
<dbReference type="InterPro" id="IPR037066">
    <property type="entry name" value="Plug_dom_sf"/>
</dbReference>
<dbReference type="Gene3D" id="2.170.130.10">
    <property type="entry name" value="TonB-dependent receptor, plug domain"/>
    <property type="match status" value="1"/>
</dbReference>
<dbReference type="NCBIfam" id="TIGR04056">
    <property type="entry name" value="OMP_RagA_SusC"/>
    <property type="match status" value="1"/>
</dbReference>
<dbReference type="Pfam" id="PF07715">
    <property type="entry name" value="Plug"/>
    <property type="match status" value="1"/>
</dbReference>
<gene>
    <name evidence="2" type="ORF">GA398_12085</name>
</gene>
<organism evidence="2 3">
    <name type="scientific">Bacteroides xylanisolvens</name>
    <dbReference type="NCBI Taxonomy" id="371601"/>
    <lineage>
        <taxon>Bacteria</taxon>
        <taxon>Pseudomonadati</taxon>
        <taxon>Bacteroidota</taxon>
        <taxon>Bacteroidia</taxon>
        <taxon>Bacteroidales</taxon>
        <taxon>Bacteroidaceae</taxon>
        <taxon>Bacteroides</taxon>
    </lineage>
</organism>
<dbReference type="RefSeq" id="WP_151934776.1">
    <property type="nucleotide sequence ID" value="NZ_JBCHGU010000012.1"/>
</dbReference>
<reference evidence="2 3" key="1">
    <citation type="journal article" date="2019" name="Nat. Med.">
        <title>A library of human gut bacterial isolates paired with longitudinal multiomics data enables mechanistic microbiome research.</title>
        <authorList>
            <person name="Poyet M."/>
            <person name="Groussin M."/>
            <person name="Gibbons S.M."/>
            <person name="Avila-Pacheco J."/>
            <person name="Jiang X."/>
            <person name="Kearney S.M."/>
            <person name="Perrotta A.R."/>
            <person name="Berdy B."/>
            <person name="Zhao S."/>
            <person name="Lieberman T.D."/>
            <person name="Swanson P.K."/>
            <person name="Smith M."/>
            <person name="Roesemann S."/>
            <person name="Alexander J.E."/>
            <person name="Rich S.A."/>
            <person name="Livny J."/>
            <person name="Vlamakis H."/>
            <person name="Clish C."/>
            <person name="Bullock K."/>
            <person name="Deik A."/>
            <person name="Scott J."/>
            <person name="Pierce K.A."/>
            <person name="Xavier R.J."/>
            <person name="Alm E.J."/>
        </authorList>
    </citation>
    <scope>NUCLEOTIDE SEQUENCE [LARGE SCALE GENOMIC DNA]</scope>
    <source>
        <strain evidence="2 3">BIOML-A58</strain>
    </source>
</reference>